<dbReference type="OrthoDB" id="3554961at2759"/>
<dbReference type="EMBL" id="CAJHIA010000002">
    <property type="protein sequence ID" value="CAD6440114.1"/>
    <property type="molecule type" value="Genomic_DNA"/>
</dbReference>
<proteinExistence type="predicted"/>
<gene>
    <name evidence="2" type="ORF">SCLTRI_LOCUS729</name>
</gene>
<evidence type="ECO:0000313" key="2">
    <source>
        <dbReference type="EMBL" id="CAD6440114.1"/>
    </source>
</evidence>
<sequence>MNDNDKELVKGVLSQNGKVDFKSLTKFLKPELEPDKITRAMVESTRLRYKGLKERLGLASATPATPDPSPKKPPKKEGGRGRKRKAHIEDDTAEASSPSPSKKKDKGQAKAVVNLEGSDKEDNAFQDAMFAYEHHDEA</sequence>
<dbReference type="Proteomes" id="UP000624404">
    <property type="component" value="Unassembled WGS sequence"/>
</dbReference>
<comment type="caution">
    <text evidence="2">The sequence shown here is derived from an EMBL/GenBank/DDBJ whole genome shotgun (WGS) entry which is preliminary data.</text>
</comment>
<feature type="region of interest" description="Disordered" evidence="1">
    <location>
        <begin position="53"/>
        <end position="138"/>
    </location>
</feature>
<reference evidence="2" key="1">
    <citation type="submission" date="2020-10" db="EMBL/GenBank/DDBJ databases">
        <authorList>
            <person name="Kusch S."/>
        </authorList>
    </citation>
    <scope>NUCLEOTIDE SEQUENCE</scope>
    <source>
        <strain evidence="2">SwB9</strain>
    </source>
</reference>
<dbReference type="AlphaFoldDB" id="A0A8H2ZKD9"/>
<name>A0A8H2ZKD9_9HELO</name>
<organism evidence="2 3">
    <name type="scientific">Sclerotinia trifoliorum</name>
    <dbReference type="NCBI Taxonomy" id="28548"/>
    <lineage>
        <taxon>Eukaryota</taxon>
        <taxon>Fungi</taxon>
        <taxon>Dikarya</taxon>
        <taxon>Ascomycota</taxon>
        <taxon>Pezizomycotina</taxon>
        <taxon>Leotiomycetes</taxon>
        <taxon>Helotiales</taxon>
        <taxon>Sclerotiniaceae</taxon>
        <taxon>Sclerotinia</taxon>
    </lineage>
</organism>
<protein>
    <submittedName>
        <fullName evidence="2">42076bd4-a4f1-445b-9301-80ad67946f0e</fullName>
    </submittedName>
</protein>
<keyword evidence="3" id="KW-1185">Reference proteome</keyword>
<evidence type="ECO:0000313" key="3">
    <source>
        <dbReference type="Proteomes" id="UP000624404"/>
    </source>
</evidence>
<accession>A0A8H2ZKD9</accession>
<evidence type="ECO:0000256" key="1">
    <source>
        <dbReference type="SAM" id="MobiDB-lite"/>
    </source>
</evidence>